<gene>
    <name evidence="3" type="ORF">S01H4_64976</name>
</gene>
<feature type="non-terminal residue" evidence="3">
    <location>
        <position position="1"/>
    </location>
</feature>
<evidence type="ECO:0000256" key="1">
    <source>
        <dbReference type="SAM" id="Phobius"/>
    </source>
</evidence>
<sequence length="73" mass="8312">DMGCGYGPIGIVLAKENPDSTIYMIDINSRAFLGGICMYLINVFVPRSIFRWLKIPEDVLNIYKCPRKLSEIE</sequence>
<organism evidence="3">
    <name type="scientific">marine sediment metagenome</name>
    <dbReference type="NCBI Taxonomy" id="412755"/>
    <lineage>
        <taxon>unclassified sequences</taxon>
        <taxon>metagenomes</taxon>
        <taxon>ecological metagenomes</taxon>
    </lineage>
</organism>
<protein>
    <recommendedName>
        <fullName evidence="2">Methyltransferase small domain-containing protein</fullName>
    </recommendedName>
</protein>
<dbReference type="Gene3D" id="3.40.50.150">
    <property type="entry name" value="Vaccinia Virus protein VP39"/>
    <property type="match status" value="1"/>
</dbReference>
<dbReference type="SUPFAM" id="SSF53335">
    <property type="entry name" value="S-adenosyl-L-methionine-dependent methyltransferases"/>
    <property type="match status" value="1"/>
</dbReference>
<evidence type="ECO:0000313" key="3">
    <source>
        <dbReference type="EMBL" id="GAH21672.1"/>
    </source>
</evidence>
<dbReference type="Pfam" id="PF05175">
    <property type="entry name" value="MTS"/>
    <property type="match status" value="1"/>
</dbReference>
<feature type="transmembrane region" description="Helical" evidence="1">
    <location>
        <begin position="27"/>
        <end position="45"/>
    </location>
</feature>
<dbReference type="InterPro" id="IPR029063">
    <property type="entry name" value="SAM-dependent_MTases_sf"/>
</dbReference>
<dbReference type="InterPro" id="IPR007848">
    <property type="entry name" value="Small_mtfrase_dom"/>
</dbReference>
<accession>X1DNB0</accession>
<name>X1DNB0_9ZZZZ</name>
<reference evidence="3" key="1">
    <citation type="journal article" date="2014" name="Front. Microbiol.">
        <title>High frequency of phylogenetically diverse reductive dehalogenase-homologous genes in deep subseafloor sedimentary metagenomes.</title>
        <authorList>
            <person name="Kawai M."/>
            <person name="Futagami T."/>
            <person name="Toyoda A."/>
            <person name="Takaki Y."/>
            <person name="Nishi S."/>
            <person name="Hori S."/>
            <person name="Arai W."/>
            <person name="Tsubouchi T."/>
            <person name="Morono Y."/>
            <person name="Uchiyama I."/>
            <person name="Ito T."/>
            <person name="Fujiyama A."/>
            <person name="Inagaki F."/>
            <person name="Takami H."/>
        </authorList>
    </citation>
    <scope>NUCLEOTIDE SEQUENCE</scope>
    <source>
        <strain evidence="3">Expedition CK06-06</strain>
    </source>
</reference>
<dbReference type="GO" id="GO:0008168">
    <property type="term" value="F:methyltransferase activity"/>
    <property type="evidence" value="ECO:0007669"/>
    <property type="project" value="InterPro"/>
</dbReference>
<proteinExistence type="predicted"/>
<keyword evidence="1" id="KW-1133">Transmembrane helix</keyword>
<evidence type="ECO:0000259" key="2">
    <source>
        <dbReference type="Pfam" id="PF05175"/>
    </source>
</evidence>
<keyword evidence="1" id="KW-0812">Transmembrane</keyword>
<keyword evidence="1" id="KW-0472">Membrane</keyword>
<feature type="domain" description="Methyltransferase small" evidence="2">
    <location>
        <begin position="1"/>
        <end position="31"/>
    </location>
</feature>
<comment type="caution">
    <text evidence="3">The sequence shown here is derived from an EMBL/GenBank/DDBJ whole genome shotgun (WGS) entry which is preliminary data.</text>
</comment>
<dbReference type="EMBL" id="BART01039585">
    <property type="protein sequence ID" value="GAH21672.1"/>
    <property type="molecule type" value="Genomic_DNA"/>
</dbReference>
<dbReference type="AlphaFoldDB" id="X1DNB0"/>